<dbReference type="EMBL" id="KY070306">
    <property type="protein sequence ID" value="ASF89367.1"/>
    <property type="molecule type" value="Genomic_DNA"/>
</dbReference>
<name>A0A3G1IEA8_KLEPN</name>
<protein>
    <submittedName>
        <fullName evidence="1">Uncharacterized protein</fullName>
    </submittedName>
</protein>
<organism evidence="1">
    <name type="scientific">Klebsiella pneumoniae</name>
    <dbReference type="NCBI Taxonomy" id="573"/>
    <lineage>
        <taxon>Bacteria</taxon>
        <taxon>Pseudomonadati</taxon>
        <taxon>Pseudomonadota</taxon>
        <taxon>Gammaproteobacteria</taxon>
        <taxon>Enterobacterales</taxon>
        <taxon>Enterobacteriaceae</taxon>
        <taxon>Klebsiella/Raoultella group</taxon>
        <taxon>Klebsiella</taxon>
        <taxon>Klebsiella pneumoniae complex</taxon>
    </lineage>
</organism>
<accession>A0A3G1IEA8</accession>
<keyword evidence="1" id="KW-0614">Plasmid</keyword>
<sequence length="40" mass="4911">MIFLIVFYEINFRTNERIDVHSLFTIICMYRISPFLPPFL</sequence>
<gene>
    <name evidence="1" type="ORF">pPUTH1_0248</name>
</gene>
<evidence type="ECO:0000313" key="1">
    <source>
        <dbReference type="EMBL" id="ASF89367.1"/>
    </source>
</evidence>
<geneLocation type="plasmid" evidence="1">
    <name>pPUTH1</name>
</geneLocation>
<dbReference type="AlphaFoldDB" id="A0A3G1IEA8"/>
<proteinExistence type="predicted"/>
<reference evidence="1" key="1">
    <citation type="submission" date="2016-11" db="EMBL/GenBank/DDBJ databases">
        <authorList>
            <person name="Yao B."/>
            <person name="Geng J."/>
        </authorList>
    </citation>
    <scope>NUCLEOTIDE SEQUENCE</scope>
    <source>
        <strain evidence="1">PUTH</strain>
        <plasmid evidence="1">pPUTH1</plasmid>
    </source>
</reference>